<reference evidence="2 3" key="1">
    <citation type="submission" date="2018-10" db="EMBL/GenBank/DDBJ databases">
        <title>A high-quality apple genome assembly.</title>
        <authorList>
            <person name="Hu J."/>
        </authorList>
    </citation>
    <scope>NUCLEOTIDE SEQUENCE [LARGE SCALE GENOMIC DNA]</scope>
    <source>
        <strain evidence="3">cv. HFTH1</strain>
        <tissue evidence="2">Young leaf</tissue>
    </source>
</reference>
<dbReference type="AlphaFoldDB" id="A0A498K4N1"/>
<accession>A0A498K4N1</accession>
<feature type="compositionally biased region" description="Basic and acidic residues" evidence="1">
    <location>
        <begin position="233"/>
        <end position="260"/>
    </location>
</feature>
<evidence type="ECO:0000256" key="1">
    <source>
        <dbReference type="SAM" id="MobiDB-lite"/>
    </source>
</evidence>
<gene>
    <name evidence="2" type="ORF">DVH24_003861</name>
</gene>
<dbReference type="Proteomes" id="UP000290289">
    <property type="component" value="Chromosome 3"/>
</dbReference>
<organism evidence="2 3">
    <name type="scientific">Malus domestica</name>
    <name type="common">Apple</name>
    <name type="synonym">Pyrus malus</name>
    <dbReference type="NCBI Taxonomy" id="3750"/>
    <lineage>
        <taxon>Eukaryota</taxon>
        <taxon>Viridiplantae</taxon>
        <taxon>Streptophyta</taxon>
        <taxon>Embryophyta</taxon>
        <taxon>Tracheophyta</taxon>
        <taxon>Spermatophyta</taxon>
        <taxon>Magnoliopsida</taxon>
        <taxon>eudicotyledons</taxon>
        <taxon>Gunneridae</taxon>
        <taxon>Pentapetalae</taxon>
        <taxon>rosids</taxon>
        <taxon>fabids</taxon>
        <taxon>Rosales</taxon>
        <taxon>Rosaceae</taxon>
        <taxon>Amygdaloideae</taxon>
        <taxon>Maleae</taxon>
        <taxon>Malus</taxon>
    </lineage>
</organism>
<dbReference type="EMBL" id="RDQH01000329">
    <property type="protein sequence ID" value="RXI03209.1"/>
    <property type="molecule type" value="Genomic_DNA"/>
</dbReference>
<keyword evidence="3" id="KW-1185">Reference proteome</keyword>
<name>A0A498K4N1_MALDO</name>
<evidence type="ECO:0000313" key="3">
    <source>
        <dbReference type="Proteomes" id="UP000290289"/>
    </source>
</evidence>
<feature type="region of interest" description="Disordered" evidence="1">
    <location>
        <begin position="233"/>
        <end position="273"/>
    </location>
</feature>
<comment type="caution">
    <text evidence="2">The sequence shown here is derived from an EMBL/GenBank/DDBJ whole genome shotgun (WGS) entry which is preliminary data.</text>
</comment>
<proteinExistence type="predicted"/>
<feature type="compositionally biased region" description="Basic and acidic residues" evidence="1">
    <location>
        <begin position="158"/>
        <end position="168"/>
    </location>
</feature>
<feature type="compositionally biased region" description="Polar residues" evidence="1">
    <location>
        <begin position="86"/>
        <end position="134"/>
    </location>
</feature>
<feature type="compositionally biased region" description="Low complexity" evidence="1">
    <location>
        <begin position="135"/>
        <end position="149"/>
    </location>
</feature>
<feature type="region of interest" description="Disordered" evidence="1">
    <location>
        <begin position="86"/>
        <end position="168"/>
    </location>
</feature>
<sequence length="273" mass="31505">MDEEDGESQNANEYHFDILGDSHSIFSTQVPNEKVQDDQDVAHHSAYLNIESEERNVDITNMDATKIDWVINDVKRQNKMRLQVPQLKNQSLRFNKRINSSSARTGNATNDSKYPNSRIRSSDVSLTSGTSKNNGRINSSKPSSPSGIRSKCRINSTGEEKGKCENSKDELTQEELLQSQIDPAKYWKKRVKLWLQMLNNDINTCHFKNSVIENIVEENDALEKENYDLKKQNKTLEKEKKDMEKGKNELEKNNMLEQQKKKMGRRNFFANVT</sequence>
<evidence type="ECO:0000313" key="2">
    <source>
        <dbReference type="EMBL" id="RXI03209.1"/>
    </source>
</evidence>
<protein>
    <submittedName>
        <fullName evidence="2">Uncharacterized protein</fullName>
    </submittedName>
</protein>